<evidence type="ECO:0000256" key="7">
    <source>
        <dbReference type="ARBA" id="ARBA00023136"/>
    </source>
</evidence>
<proteinExistence type="inferred from homology"/>
<dbReference type="RefSeq" id="WP_146937615.1">
    <property type="nucleotide sequence ID" value="NZ_BJXW01000016.1"/>
</dbReference>
<feature type="transmembrane region" description="Helical" evidence="8">
    <location>
        <begin position="31"/>
        <end position="51"/>
    </location>
</feature>
<keyword evidence="6 8" id="KW-1133">Transmembrane helix</keyword>
<dbReference type="GO" id="GO:0005886">
    <property type="term" value="C:plasma membrane"/>
    <property type="evidence" value="ECO:0007669"/>
    <property type="project" value="UniProtKB-SubCell"/>
</dbReference>
<evidence type="ECO:0000256" key="1">
    <source>
        <dbReference type="ARBA" id="ARBA00004651"/>
    </source>
</evidence>
<evidence type="ECO:0000256" key="2">
    <source>
        <dbReference type="ARBA" id="ARBA00007776"/>
    </source>
</evidence>
<evidence type="ECO:0000313" key="9">
    <source>
        <dbReference type="EMBL" id="GEN31425.1"/>
    </source>
</evidence>
<evidence type="ECO:0000256" key="6">
    <source>
        <dbReference type="ARBA" id="ARBA00022989"/>
    </source>
</evidence>
<comment type="caution">
    <text evidence="9">The sequence shown here is derived from an EMBL/GenBank/DDBJ whole genome shotgun (WGS) entry which is preliminary data.</text>
</comment>
<evidence type="ECO:0000256" key="4">
    <source>
        <dbReference type="ARBA" id="ARBA00022692"/>
    </source>
</evidence>
<protein>
    <submittedName>
        <fullName evidence="9">Rod shape-determining protein MreD</fullName>
    </submittedName>
</protein>
<sequence length="178" mass="20953">MIRFYIPLILFSFMVFEGVSQSFLPNSLVQADFILIPHWVFIFLICIVIFFEREEEYRSIYYAVIFGLMIDIVYTDILGVYMFTYAITIYMIKGISRLLQANLLSAIIFSAVGIVTMEVLIQLIYIVIGLIQIQWKEYVILRLIPTVIANIVFLMMIYPFVVKWLSNWKVKIEKEMIS</sequence>
<keyword evidence="4 8" id="KW-0812">Transmembrane</keyword>
<evidence type="ECO:0000256" key="3">
    <source>
        <dbReference type="ARBA" id="ARBA00022475"/>
    </source>
</evidence>
<dbReference type="Proteomes" id="UP000321491">
    <property type="component" value="Unassembled WGS sequence"/>
</dbReference>
<reference evidence="9 10" key="1">
    <citation type="submission" date="2019-07" db="EMBL/GenBank/DDBJ databases">
        <title>Whole genome shotgun sequence of Cerasibacillus quisquiliarum NBRC 102429.</title>
        <authorList>
            <person name="Hosoyama A."/>
            <person name="Uohara A."/>
            <person name="Ohji S."/>
            <person name="Ichikawa N."/>
        </authorList>
    </citation>
    <scope>NUCLEOTIDE SEQUENCE [LARGE SCALE GENOMIC DNA]</scope>
    <source>
        <strain evidence="9 10">NBRC 102429</strain>
    </source>
</reference>
<dbReference type="InterPro" id="IPR007227">
    <property type="entry name" value="Cell_shape_determining_MreD"/>
</dbReference>
<dbReference type="OrthoDB" id="1653857at2"/>
<keyword evidence="10" id="KW-1185">Reference proteome</keyword>
<keyword evidence="5" id="KW-0133">Cell shape</keyword>
<evidence type="ECO:0000256" key="5">
    <source>
        <dbReference type="ARBA" id="ARBA00022960"/>
    </source>
</evidence>
<evidence type="ECO:0000256" key="8">
    <source>
        <dbReference type="SAM" id="Phobius"/>
    </source>
</evidence>
<accession>A0A511UXR1</accession>
<keyword evidence="7 8" id="KW-0472">Membrane</keyword>
<feature type="transmembrane region" description="Helical" evidence="8">
    <location>
        <begin position="60"/>
        <end position="83"/>
    </location>
</feature>
<comment type="subcellular location">
    <subcellularLocation>
        <location evidence="1">Cell membrane</location>
        <topology evidence="1">Multi-pass membrane protein</topology>
    </subcellularLocation>
</comment>
<feature type="transmembrane region" description="Helical" evidence="8">
    <location>
        <begin position="103"/>
        <end position="128"/>
    </location>
</feature>
<dbReference type="Pfam" id="PF04093">
    <property type="entry name" value="MreD"/>
    <property type="match status" value="1"/>
</dbReference>
<dbReference type="GO" id="GO:0008360">
    <property type="term" value="P:regulation of cell shape"/>
    <property type="evidence" value="ECO:0007669"/>
    <property type="project" value="UniProtKB-KW"/>
</dbReference>
<comment type="similarity">
    <text evidence="2">Belongs to the MreD family.</text>
</comment>
<organism evidence="9 10">
    <name type="scientific">Cerasibacillus quisquiliarum</name>
    <dbReference type="NCBI Taxonomy" id="227865"/>
    <lineage>
        <taxon>Bacteria</taxon>
        <taxon>Bacillati</taxon>
        <taxon>Bacillota</taxon>
        <taxon>Bacilli</taxon>
        <taxon>Bacillales</taxon>
        <taxon>Bacillaceae</taxon>
        <taxon>Cerasibacillus</taxon>
    </lineage>
</organism>
<name>A0A511UXR1_9BACI</name>
<dbReference type="NCBIfam" id="TIGR03426">
    <property type="entry name" value="shape_MreD"/>
    <property type="match status" value="1"/>
</dbReference>
<feature type="transmembrane region" description="Helical" evidence="8">
    <location>
        <begin position="140"/>
        <end position="161"/>
    </location>
</feature>
<dbReference type="AlphaFoldDB" id="A0A511UXR1"/>
<keyword evidence="3" id="KW-1003">Cell membrane</keyword>
<evidence type="ECO:0000313" key="10">
    <source>
        <dbReference type="Proteomes" id="UP000321491"/>
    </source>
</evidence>
<gene>
    <name evidence="9" type="ORF">CQU01_16630</name>
</gene>
<dbReference type="EMBL" id="BJXW01000016">
    <property type="protein sequence ID" value="GEN31425.1"/>
    <property type="molecule type" value="Genomic_DNA"/>
</dbReference>